<dbReference type="InterPro" id="IPR016162">
    <property type="entry name" value="Ald_DH_N"/>
</dbReference>
<dbReference type="PANTHER" id="PTHR43353">
    <property type="entry name" value="SUCCINATE-SEMIALDEHYDE DEHYDROGENASE, MITOCHONDRIAL"/>
    <property type="match status" value="1"/>
</dbReference>
<dbReference type="SUPFAM" id="SSF53720">
    <property type="entry name" value="ALDH-like"/>
    <property type="match status" value="1"/>
</dbReference>
<protein>
    <submittedName>
        <fullName evidence="3">Aldehyde dehydrogenase (NADP(+))</fullName>
    </submittedName>
</protein>
<dbReference type="Proteomes" id="UP001217083">
    <property type="component" value="Unassembled WGS sequence"/>
</dbReference>
<sequence length="506" mass="54005">MITGKNCIAGQFKADGSIEFRTIDPKENVENPTIFKEATKEEIDTAVEMAWDAFKVFRKVPGTQRAEFLNTIADEILALDQELISTYMLESGLPEGRAIGERGRTVFQLRSFAELVASEDWRENTFDAAQPDRKPLPKADLRKTMIPLGPVAVFGASNFPLAYSTAGGDTASALAAGCPVIVKGHPMHAGTNELVASAIVKAAEKTGMPQGVFSSINGAVQAGIDLVNHPKVKAVGFTGSIGGGRALFDLAAKRDEPIPVFAEMGSINPVIMTADAISKRGGELAKTYAGSITLGTGQFCTNPGLLLTVKSGDTEDFVQELAKETVAIAPQTMLHPNIKKGYESKGEDVVAQEGVEVVGKYDGELSANDAASIIASVSGSAFLKNPKMHQEVFGPFSMVVQCEDEAELIKIIEGLEGQLTGTLIAEKGDAANLPEIVEALQNRVGRIIYNGVPTGVEVCPSMQHGGPYPASTDSRFTAVGIHSIKRWVRPISYQSFPMELLPDHLK</sequence>
<evidence type="ECO:0000313" key="3">
    <source>
        <dbReference type="EMBL" id="MDF0706691.1"/>
    </source>
</evidence>
<dbReference type="InterPro" id="IPR016163">
    <property type="entry name" value="Ald_DH_C"/>
</dbReference>
<comment type="caution">
    <text evidence="3">The sequence shown here is derived from an EMBL/GenBank/DDBJ whole genome shotgun (WGS) entry which is preliminary data.</text>
</comment>
<dbReference type="Pfam" id="PF00171">
    <property type="entry name" value="Aldedh"/>
    <property type="match status" value="1"/>
</dbReference>
<dbReference type="InterPro" id="IPR044151">
    <property type="entry name" value="ALDH_KGSADH"/>
</dbReference>
<reference evidence="3 4" key="1">
    <citation type="submission" date="2023-03" db="EMBL/GenBank/DDBJ databases">
        <title>Muricauda XX sp. nov. and Muricauda XXX sp. nov., two novel species isolated from Okinawa Trough.</title>
        <authorList>
            <person name="Cao W."/>
            <person name="Deng X."/>
        </authorList>
    </citation>
    <scope>NUCLEOTIDE SEQUENCE [LARGE SCALE GENOMIC DNA]</scope>
    <source>
        <strain evidence="3 4">81s02</strain>
    </source>
</reference>
<feature type="domain" description="Aldehyde dehydrogenase" evidence="2">
    <location>
        <begin position="19"/>
        <end position="466"/>
    </location>
</feature>
<dbReference type="RefSeq" id="WP_275648721.1">
    <property type="nucleotide sequence ID" value="NZ_JARFVA010000001.1"/>
</dbReference>
<dbReference type="InterPro" id="IPR015590">
    <property type="entry name" value="Aldehyde_DH_dom"/>
</dbReference>
<evidence type="ECO:0000256" key="1">
    <source>
        <dbReference type="ARBA" id="ARBA00023002"/>
    </source>
</evidence>
<organism evidence="3 4">
    <name type="scientific">Flagellimonas okinawensis</name>
    <dbReference type="NCBI Taxonomy" id="3031324"/>
    <lineage>
        <taxon>Bacteria</taxon>
        <taxon>Pseudomonadati</taxon>
        <taxon>Bacteroidota</taxon>
        <taxon>Flavobacteriia</taxon>
        <taxon>Flavobacteriales</taxon>
        <taxon>Flavobacteriaceae</taxon>
        <taxon>Flagellimonas</taxon>
    </lineage>
</organism>
<evidence type="ECO:0000259" key="2">
    <source>
        <dbReference type="Pfam" id="PF00171"/>
    </source>
</evidence>
<dbReference type="CDD" id="cd07129">
    <property type="entry name" value="ALDH_KGSADH"/>
    <property type="match status" value="1"/>
</dbReference>
<proteinExistence type="predicted"/>
<dbReference type="InterPro" id="IPR050740">
    <property type="entry name" value="Aldehyde_DH_Superfamily"/>
</dbReference>
<name>A0ABT5XM35_9FLAO</name>
<keyword evidence="4" id="KW-1185">Reference proteome</keyword>
<gene>
    <name evidence="3" type="ORF">PY091_05645</name>
</gene>
<keyword evidence="1" id="KW-0560">Oxidoreductase</keyword>
<dbReference type="InterPro" id="IPR016161">
    <property type="entry name" value="Ald_DH/histidinol_DH"/>
</dbReference>
<dbReference type="PANTHER" id="PTHR43353:SF3">
    <property type="entry name" value="ALDEHYDE DEHYDROGENASE-RELATED"/>
    <property type="match status" value="1"/>
</dbReference>
<dbReference type="EMBL" id="JARFVA010000001">
    <property type="protein sequence ID" value="MDF0706691.1"/>
    <property type="molecule type" value="Genomic_DNA"/>
</dbReference>
<accession>A0ABT5XM35</accession>
<dbReference type="Gene3D" id="3.40.309.10">
    <property type="entry name" value="Aldehyde Dehydrogenase, Chain A, domain 2"/>
    <property type="match status" value="1"/>
</dbReference>
<evidence type="ECO:0000313" key="4">
    <source>
        <dbReference type="Proteomes" id="UP001217083"/>
    </source>
</evidence>
<dbReference type="Gene3D" id="3.40.605.10">
    <property type="entry name" value="Aldehyde Dehydrogenase, Chain A, domain 1"/>
    <property type="match status" value="1"/>
</dbReference>